<proteinExistence type="predicted"/>
<organism evidence="1 2">
    <name type="scientific">Melia azedarach</name>
    <name type="common">Chinaberry tree</name>
    <dbReference type="NCBI Taxonomy" id="155640"/>
    <lineage>
        <taxon>Eukaryota</taxon>
        <taxon>Viridiplantae</taxon>
        <taxon>Streptophyta</taxon>
        <taxon>Embryophyta</taxon>
        <taxon>Tracheophyta</taxon>
        <taxon>Spermatophyta</taxon>
        <taxon>Magnoliopsida</taxon>
        <taxon>eudicotyledons</taxon>
        <taxon>Gunneridae</taxon>
        <taxon>Pentapetalae</taxon>
        <taxon>rosids</taxon>
        <taxon>malvids</taxon>
        <taxon>Sapindales</taxon>
        <taxon>Meliaceae</taxon>
        <taxon>Melia</taxon>
    </lineage>
</organism>
<protein>
    <submittedName>
        <fullName evidence="1">3-hydroxyacyl-[acyl-carrier-protein] dehydratase FabZ-like</fullName>
    </submittedName>
</protein>
<sequence length="227" mass="25025">MASSAAFANSLLSLKSHRPNALPSSTCVAIPKSNNLSLQFKDNSRKNQLQQHARFTTFCSVEAAKDAAQDTPIEQRYEAFPTVMDINQIRDILPHRFPFLLVDRVIEYNPGVSAVAIKNVTINDNFFPGHFPERPIMPGVLMVEAMAQVGGLVMLQPEVGGSRDNFFFAGIDKVRFRKPVIAGDTLVMRMTLIKLQKRFGIAKMEGKAYVGGEVACEGEFLMATGSD</sequence>
<keyword evidence="2" id="KW-1185">Reference proteome</keyword>
<gene>
    <name evidence="1" type="ORF">OWV82_011856</name>
</gene>
<dbReference type="EMBL" id="CM051399">
    <property type="protein sequence ID" value="KAJ4716907.1"/>
    <property type="molecule type" value="Genomic_DNA"/>
</dbReference>
<evidence type="ECO:0000313" key="2">
    <source>
        <dbReference type="Proteomes" id="UP001164539"/>
    </source>
</evidence>
<dbReference type="Proteomes" id="UP001164539">
    <property type="component" value="Chromosome 6"/>
</dbReference>
<evidence type="ECO:0000313" key="1">
    <source>
        <dbReference type="EMBL" id="KAJ4716907.1"/>
    </source>
</evidence>
<comment type="caution">
    <text evidence="1">The sequence shown here is derived from an EMBL/GenBank/DDBJ whole genome shotgun (WGS) entry which is preliminary data.</text>
</comment>
<name>A0ACC1Y144_MELAZ</name>
<reference evidence="1 2" key="1">
    <citation type="journal article" date="2023" name="Science">
        <title>Complex scaffold remodeling in plant triterpene biosynthesis.</title>
        <authorList>
            <person name="De La Pena R."/>
            <person name="Hodgson H."/>
            <person name="Liu J.C."/>
            <person name="Stephenson M.J."/>
            <person name="Martin A.C."/>
            <person name="Owen C."/>
            <person name="Harkess A."/>
            <person name="Leebens-Mack J."/>
            <person name="Jimenez L.E."/>
            <person name="Osbourn A."/>
            <person name="Sattely E.S."/>
        </authorList>
    </citation>
    <scope>NUCLEOTIDE SEQUENCE [LARGE SCALE GENOMIC DNA]</scope>
    <source>
        <strain evidence="2">cv. JPN11</strain>
        <tissue evidence="1">Leaf</tissue>
    </source>
</reference>
<accession>A0ACC1Y144</accession>